<gene>
    <name evidence="3" type="ORF">BT96DRAFT_1044359</name>
</gene>
<evidence type="ECO:0000256" key="1">
    <source>
        <dbReference type="SAM" id="MobiDB-lite"/>
    </source>
</evidence>
<keyword evidence="4" id="KW-1185">Reference proteome</keyword>
<evidence type="ECO:0000256" key="2">
    <source>
        <dbReference type="SAM" id="Phobius"/>
    </source>
</evidence>
<dbReference type="Proteomes" id="UP000799118">
    <property type="component" value="Unassembled WGS sequence"/>
</dbReference>
<name>A0A6A4HCJ4_9AGAR</name>
<evidence type="ECO:0000313" key="4">
    <source>
        <dbReference type="Proteomes" id="UP000799118"/>
    </source>
</evidence>
<feature type="transmembrane region" description="Helical" evidence="2">
    <location>
        <begin position="334"/>
        <end position="367"/>
    </location>
</feature>
<organism evidence="3 4">
    <name type="scientific">Gymnopus androsaceus JB14</name>
    <dbReference type="NCBI Taxonomy" id="1447944"/>
    <lineage>
        <taxon>Eukaryota</taxon>
        <taxon>Fungi</taxon>
        <taxon>Dikarya</taxon>
        <taxon>Basidiomycota</taxon>
        <taxon>Agaricomycotina</taxon>
        <taxon>Agaricomycetes</taxon>
        <taxon>Agaricomycetidae</taxon>
        <taxon>Agaricales</taxon>
        <taxon>Marasmiineae</taxon>
        <taxon>Omphalotaceae</taxon>
        <taxon>Gymnopus</taxon>
    </lineage>
</organism>
<evidence type="ECO:0000313" key="3">
    <source>
        <dbReference type="EMBL" id="KAE9395378.1"/>
    </source>
</evidence>
<keyword evidence="2" id="KW-1133">Transmembrane helix</keyword>
<reference evidence="3" key="1">
    <citation type="journal article" date="2019" name="Environ. Microbiol.">
        <title>Fungal ecological strategies reflected in gene transcription - a case study of two litter decomposers.</title>
        <authorList>
            <person name="Barbi F."/>
            <person name="Kohler A."/>
            <person name="Barry K."/>
            <person name="Baskaran P."/>
            <person name="Daum C."/>
            <person name="Fauchery L."/>
            <person name="Ihrmark K."/>
            <person name="Kuo A."/>
            <person name="LaButti K."/>
            <person name="Lipzen A."/>
            <person name="Morin E."/>
            <person name="Grigoriev I.V."/>
            <person name="Henrissat B."/>
            <person name="Lindahl B."/>
            <person name="Martin F."/>
        </authorList>
    </citation>
    <scope>NUCLEOTIDE SEQUENCE</scope>
    <source>
        <strain evidence="3">JB14</strain>
    </source>
</reference>
<feature type="compositionally biased region" description="Basic residues" evidence="1">
    <location>
        <begin position="399"/>
        <end position="410"/>
    </location>
</feature>
<dbReference type="EMBL" id="ML769532">
    <property type="protein sequence ID" value="KAE9395378.1"/>
    <property type="molecule type" value="Genomic_DNA"/>
</dbReference>
<sequence length="410" mass="45986">MRNRSLPLSLHSASSFLHSSIESGSGSGSHSSAYLSLASSEEQYPSRRSSWKRSRRYTHPLIRALPTSISGSLGRGKGKLRERPWTRHEQKCELLKSVRVEDVAIVPDAEQGHPPLLQRLKDECVIGWTETGGEGGVENFQRSTPGQFSRIDRSLNVKSQRDESETESSDMKFARDKLKDVIWVTLSGARVRSLAFFAFLLDLSDMIYNWFPLAYWIGHINKQTDSFDREPDTGSQQASQSDFESSLRWTCYGSLLVKATLRFNFALLDKCFEPAIGWGKILLFNPETPFGNSNSSPSSSQVSRLHSLQPTLFPKLVAVVCKVALPVKLAMPPILVLVLQHLLLITLLVPLELLVIMVPVLAELLLINQAVEEKTTLERKAPEGKSNILALTSGPRKTNVSRKRKKKYQW</sequence>
<feature type="region of interest" description="Disordered" evidence="1">
    <location>
        <begin position="388"/>
        <end position="410"/>
    </location>
</feature>
<proteinExistence type="predicted"/>
<keyword evidence="2" id="KW-0472">Membrane</keyword>
<protein>
    <submittedName>
        <fullName evidence="3">Uncharacterized protein</fullName>
    </submittedName>
</protein>
<dbReference type="AlphaFoldDB" id="A0A6A4HCJ4"/>
<accession>A0A6A4HCJ4</accession>
<keyword evidence="2" id="KW-0812">Transmembrane</keyword>